<dbReference type="SMR" id="Q92XD5"/>
<dbReference type="InterPro" id="IPR050343">
    <property type="entry name" value="RsuA_PseudoU_synthase"/>
</dbReference>
<dbReference type="Proteomes" id="UP000001976">
    <property type="component" value="Plasmid pSymB"/>
</dbReference>
<evidence type="ECO:0000313" key="11">
    <source>
        <dbReference type="Proteomes" id="UP000001976"/>
    </source>
</evidence>
<evidence type="ECO:0000256" key="5">
    <source>
        <dbReference type="ARBA" id="ARBA00036535"/>
    </source>
</evidence>
<dbReference type="Gene3D" id="3.10.290.10">
    <property type="entry name" value="RNA-binding S4 domain"/>
    <property type="match status" value="1"/>
</dbReference>
<dbReference type="CDD" id="cd00165">
    <property type="entry name" value="S4"/>
    <property type="match status" value="1"/>
</dbReference>
<dbReference type="EMBL" id="AL591985">
    <property type="protein sequence ID" value="CAC48427.1"/>
    <property type="molecule type" value="Genomic_DNA"/>
</dbReference>
<dbReference type="Gene3D" id="3.30.70.1560">
    <property type="entry name" value="Alpha-L RNA-binding motif"/>
    <property type="match status" value="1"/>
</dbReference>
<evidence type="ECO:0000256" key="3">
    <source>
        <dbReference type="ARBA" id="ARBA00023235"/>
    </source>
</evidence>
<geneLocation type="plasmid" evidence="10 11">
    <name>pSymB</name>
</geneLocation>
<dbReference type="GO" id="GO:0003723">
    <property type="term" value="F:RNA binding"/>
    <property type="evidence" value="ECO:0007669"/>
    <property type="project" value="UniProtKB-KW"/>
</dbReference>
<dbReference type="PANTHER" id="PTHR47683">
    <property type="entry name" value="PSEUDOURIDINE SYNTHASE FAMILY PROTEIN-RELATED"/>
    <property type="match status" value="1"/>
</dbReference>
<evidence type="ECO:0000256" key="1">
    <source>
        <dbReference type="ARBA" id="ARBA00000073"/>
    </source>
</evidence>
<dbReference type="PIR" id="C95845">
    <property type="entry name" value="C95845"/>
</dbReference>
<evidence type="ECO:0000256" key="6">
    <source>
        <dbReference type="PROSITE-ProRule" id="PRU00182"/>
    </source>
</evidence>
<dbReference type="PATRIC" id="fig|266834.11.peg.4930"/>
<sequence>MLPAAFHGRFLWAGDDRQAREEEARHQRKGSRCLCRISGLAPPFMSEEARSNSAETETVKQRRPTAKRRVGDEKAGELPGKRVTLARALSKLGYCSRTQAEKLIAEGRVSVAGRKITDLSHWVDIEADRIAVDGTVIAAQARVYLMLNKPRGLVTTRDDPEGRPTVFSCLDNVDVPSLSPVGRLDKASEGLLLFTNDTVLAQRLLDPETHLGKVYHVQVRGIFGEAMAARMVEGVTEGGELLRALRVERLKGGDRNSWIEIELDEGRNRQIRRMLDVLGFECLRLLRVSIGEIRLGDLPKGASRPLTEAEALYLRRRTGL</sequence>
<dbReference type="OrthoDB" id="9807213at2"/>
<dbReference type="HOGENOM" id="CLU_024979_1_2_5"/>
<feature type="region of interest" description="Disordered" evidence="8">
    <location>
        <begin position="45"/>
        <end position="77"/>
    </location>
</feature>
<dbReference type="KEGG" id="sme:SM_b20024"/>
<dbReference type="PANTHER" id="PTHR47683:SF2">
    <property type="entry name" value="RNA-BINDING S4 DOMAIN-CONTAINING PROTEIN"/>
    <property type="match status" value="1"/>
</dbReference>
<dbReference type="SMART" id="SM00363">
    <property type="entry name" value="S4"/>
    <property type="match status" value="1"/>
</dbReference>
<dbReference type="Gene3D" id="3.30.70.580">
    <property type="entry name" value="Pseudouridine synthase I, catalytic domain, N-terminal subdomain"/>
    <property type="match status" value="1"/>
</dbReference>
<reference evidence="11" key="2">
    <citation type="journal article" date="2001" name="Science">
        <title>The composite genome of the legume symbiont Sinorhizobium meliloti.</title>
        <authorList>
            <person name="Galibert F."/>
            <person name="Finan T.M."/>
            <person name="Long S.R."/>
            <person name="Puehler A."/>
            <person name="Abola P."/>
            <person name="Ampe F."/>
            <person name="Barloy-Hubler F."/>
            <person name="Barnett M.J."/>
            <person name="Becker A."/>
            <person name="Boistard P."/>
            <person name="Bothe G."/>
            <person name="Boutry M."/>
            <person name="Bowser L."/>
            <person name="Buhrmester J."/>
            <person name="Cadieu E."/>
            <person name="Capela D."/>
            <person name="Chain P."/>
            <person name="Cowie A."/>
            <person name="Davis R.W."/>
            <person name="Dreano S."/>
            <person name="Federspiel N.A."/>
            <person name="Fisher R.F."/>
            <person name="Gloux S."/>
            <person name="Godrie T."/>
            <person name="Goffeau A."/>
            <person name="Golding B."/>
            <person name="Gouzy J."/>
            <person name="Gurjal M."/>
            <person name="Hernandez-Lucas I."/>
            <person name="Hong A."/>
            <person name="Huizar L."/>
            <person name="Hyman R.W."/>
            <person name="Jones T."/>
            <person name="Kahn D."/>
            <person name="Kahn M.L."/>
            <person name="Kalman S."/>
            <person name="Keating D.H."/>
            <person name="Kiss E."/>
            <person name="Komp C."/>
            <person name="Lelaure V."/>
            <person name="Masuy D."/>
            <person name="Palm C."/>
            <person name="Peck M.C."/>
            <person name="Pohl T.M."/>
            <person name="Portetelle D."/>
            <person name="Purnelle B."/>
            <person name="Ramsperger U."/>
            <person name="Surzycki R."/>
            <person name="Thebault P."/>
            <person name="Vandenbol M."/>
            <person name="Vorhoelter F.J."/>
            <person name="Weidner S."/>
            <person name="Wells D.H."/>
            <person name="Wong K."/>
            <person name="Yeh K.-C."/>
            <person name="Batut J."/>
        </authorList>
    </citation>
    <scope>NUCLEOTIDE SEQUENCE [LARGE SCALE GENOMIC DNA]</scope>
    <source>
        <strain evidence="11">1021</strain>
        <plasmid evidence="11">Plasmid pSymB</plasmid>
    </source>
</reference>
<keyword evidence="10" id="KW-0456">Lyase</keyword>
<dbReference type="Pfam" id="PF01479">
    <property type="entry name" value="S4"/>
    <property type="match status" value="1"/>
</dbReference>
<keyword evidence="11" id="KW-1185">Reference proteome</keyword>
<comment type="catalytic activity">
    <reaction evidence="4">
        <text>uridine(35) in tRNA(Tyr) = pseudouridine(35) in tRNA(Tyr)</text>
        <dbReference type="Rhea" id="RHEA:60556"/>
        <dbReference type="Rhea" id="RHEA-COMP:15607"/>
        <dbReference type="Rhea" id="RHEA-COMP:15608"/>
        <dbReference type="ChEBI" id="CHEBI:65314"/>
        <dbReference type="ChEBI" id="CHEBI:65315"/>
    </reaction>
</comment>
<protein>
    <recommendedName>
        <fullName evidence="7">Pseudouridine synthase</fullName>
        <ecNumber evidence="7">5.4.99.-</ecNumber>
    </recommendedName>
</protein>
<reference evidence="10 11" key="1">
    <citation type="journal article" date="2001" name="Proc. Natl. Acad. Sci. U.S.A.">
        <title>The complete sequence of the 1,683-kb pSymB megaplasmid from the N2-fixing endosymbiont Sinorhizobium meliloti.</title>
        <authorList>
            <person name="Finan T.M."/>
            <person name="Weidner S."/>
            <person name="Wong K."/>
            <person name="Buhrmester J."/>
            <person name="Chain P."/>
            <person name="Vorholter F.J."/>
            <person name="Hernandez-Lucas I."/>
            <person name="Becker A."/>
            <person name="Cowie A."/>
            <person name="Gouzy J."/>
            <person name="Golding B."/>
            <person name="Puhler A."/>
        </authorList>
    </citation>
    <scope>NUCLEOTIDE SEQUENCE [LARGE SCALE GENOMIC DNA]</scope>
    <source>
        <strain evidence="10 11">1021</strain>
        <plasmid evidence="11">Plasmid pSymB</plasmid>
    </source>
</reference>
<evidence type="ECO:0000313" key="10">
    <source>
        <dbReference type="EMBL" id="CAC48427.1"/>
    </source>
</evidence>
<dbReference type="InterPro" id="IPR000748">
    <property type="entry name" value="PsdUridine_synth_RsuA/RluB/E/F"/>
</dbReference>
<comment type="catalytic activity">
    <reaction evidence="1">
        <text>a uridine in RNA = a pseudouridine in RNA</text>
        <dbReference type="Rhea" id="RHEA:48348"/>
        <dbReference type="Rhea" id="RHEA-COMP:12068"/>
        <dbReference type="Rhea" id="RHEA-COMP:12069"/>
        <dbReference type="ChEBI" id="CHEBI:65314"/>
        <dbReference type="ChEBI" id="CHEBI:65315"/>
    </reaction>
</comment>
<dbReference type="InterPro" id="IPR036986">
    <property type="entry name" value="S4_RNA-bd_sf"/>
</dbReference>
<dbReference type="InterPro" id="IPR006145">
    <property type="entry name" value="PsdUridine_synth_RsuA/RluA"/>
</dbReference>
<dbReference type="EC" id="5.4.99.-" evidence="7"/>
<dbReference type="InterPro" id="IPR018496">
    <property type="entry name" value="PsdUridine_synth_RsuA/RluB_CS"/>
</dbReference>
<dbReference type="GO" id="GO:0160138">
    <property type="term" value="F:23S rRNA pseudouridine(2604) synthase activity"/>
    <property type="evidence" value="ECO:0007669"/>
    <property type="project" value="UniProtKB-EC"/>
</dbReference>
<dbReference type="InterPro" id="IPR002942">
    <property type="entry name" value="S4_RNA-bd"/>
</dbReference>
<evidence type="ECO:0000256" key="8">
    <source>
        <dbReference type="SAM" id="MobiDB-lite"/>
    </source>
</evidence>
<dbReference type="CDD" id="cd02870">
    <property type="entry name" value="PseudoU_synth_RsuA_like"/>
    <property type="match status" value="1"/>
</dbReference>
<comment type="catalytic activity">
    <reaction evidence="5">
        <text>uridine(2604) in 23S rRNA = pseudouridine(2604) in 23S rRNA</text>
        <dbReference type="Rhea" id="RHEA:38875"/>
        <dbReference type="Rhea" id="RHEA-COMP:10093"/>
        <dbReference type="Rhea" id="RHEA-COMP:10094"/>
        <dbReference type="ChEBI" id="CHEBI:65314"/>
        <dbReference type="ChEBI" id="CHEBI:65315"/>
        <dbReference type="EC" id="5.4.99.21"/>
    </reaction>
</comment>
<evidence type="ECO:0000256" key="7">
    <source>
        <dbReference type="RuleBase" id="RU003887"/>
    </source>
</evidence>
<dbReference type="InterPro" id="IPR042092">
    <property type="entry name" value="PsdUridine_s_RsuA/RluB/E/F_cat"/>
</dbReference>
<dbReference type="InterPro" id="IPR020103">
    <property type="entry name" value="PsdUridine_synth_cat_dom_sf"/>
</dbReference>
<dbReference type="GO" id="GO:0000455">
    <property type="term" value="P:enzyme-directed rRNA pseudouridine synthesis"/>
    <property type="evidence" value="ECO:0007669"/>
    <property type="project" value="UniProtKB-ARBA"/>
</dbReference>
<accession>Q92XD5</accession>
<evidence type="ECO:0000259" key="9">
    <source>
        <dbReference type="SMART" id="SM00363"/>
    </source>
</evidence>
<dbReference type="InterPro" id="IPR020094">
    <property type="entry name" value="TruA/RsuA/RluB/E/F_N"/>
</dbReference>
<organism evidence="10 11">
    <name type="scientific">Rhizobium meliloti (strain 1021)</name>
    <name type="common">Ensifer meliloti</name>
    <name type="synonym">Sinorhizobium meliloti</name>
    <dbReference type="NCBI Taxonomy" id="266834"/>
    <lineage>
        <taxon>Bacteria</taxon>
        <taxon>Pseudomonadati</taxon>
        <taxon>Pseudomonadota</taxon>
        <taxon>Alphaproteobacteria</taxon>
        <taxon>Hyphomicrobiales</taxon>
        <taxon>Rhizobiaceae</taxon>
        <taxon>Sinorhizobium/Ensifer group</taxon>
        <taxon>Sinorhizobium</taxon>
    </lineage>
</organism>
<keyword evidence="10" id="KW-0614">Plasmid</keyword>
<feature type="domain" description="RNA-binding S4" evidence="9">
    <location>
        <begin position="83"/>
        <end position="141"/>
    </location>
</feature>
<evidence type="ECO:0000256" key="2">
    <source>
        <dbReference type="ARBA" id="ARBA00008348"/>
    </source>
</evidence>
<evidence type="ECO:0000256" key="4">
    <source>
        <dbReference type="ARBA" id="ARBA00036390"/>
    </source>
</evidence>
<dbReference type="AlphaFoldDB" id="Q92XD5"/>
<dbReference type="Pfam" id="PF00849">
    <property type="entry name" value="PseudoU_synth_2"/>
    <property type="match status" value="1"/>
</dbReference>
<proteinExistence type="inferred from homology"/>
<name>Q92XD5_RHIME</name>
<dbReference type="PROSITE" id="PS01149">
    <property type="entry name" value="PSI_RSU"/>
    <property type="match status" value="1"/>
</dbReference>
<dbReference type="PROSITE" id="PS50889">
    <property type="entry name" value="S4"/>
    <property type="match status" value="1"/>
</dbReference>
<keyword evidence="6" id="KW-0694">RNA-binding</keyword>
<dbReference type="NCBIfam" id="TIGR00093">
    <property type="entry name" value="pseudouridine synthase"/>
    <property type="match status" value="1"/>
</dbReference>
<dbReference type="EnsemblBacteria" id="CAC48427">
    <property type="protein sequence ID" value="CAC48427"/>
    <property type="gene ID" value="SM_b20024"/>
</dbReference>
<keyword evidence="3 7" id="KW-0413">Isomerase</keyword>
<comment type="similarity">
    <text evidence="2 7">Belongs to the pseudouridine synthase RsuA family.</text>
</comment>
<dbReference type="SUPFAM" id="SSF55120">
    <property type="entry name" value="Pseudouridine synthase"/>
    <property type="match status" value="1"/>
</dbReference>
<gene>
    <name evidence="10" type="ORF">SM_b20024</name>
</gene>
<dbReference type="eggNOG" id="COG1187">
    <property type="taxonomic scope" value="Bacteria"/>
</dbReference>
<dbReference type="SUPFAM" id="SSF55174">
    <property type="entry name" value="Alpha-L RNA-binding motif"/>
    <property type="match status" value="1"/>
</dbReference>
<dbReference type="GO" id="GO:0016829">
    <property type="term" value="F:lyase activity"/>
    <property type="evidence" value="ECO:0007669"/>
    <property type="project" value="UniProtKB-KW"/>
</dbReference>